<dbReference type="AlphaFoldDB" id="A0A239BZJ1"/>
<reference evidence="3" key="1">
    <citation type="submission" date="2017-06" db="EMBL/GenBank/DDBJ databases">
        <authorList>
            <person name="Varghese N."/>
            <person name="Submissions S."/>
        </authorList>
    </citation>
    <scope>NUCLEOTIDE SEQUENCE [LARGE SCALE GENOMIC DNA]</scope>
    <source>
        <strain evidence="3">CIP 108523</strain>
    </source>
</reference>
<feature type="chain" id="PRO_5012760163" description="Lipoprotein" evidence="1">
    <location>
        <begin position="21"/>
        <end position="85"/>
    </location>
</feature>
<protein>
    <recommendedName>
        <fullName evidence="4">Lipoprotein</fullName>
    </recommendedName>
</protein>
<evidence type="ECO:0008006" key="4">
    <source>
        <dbReference type="Google" id="ProtNLM"/>
    </source>
</evidence>
<name>A0A239BZJ1_9PSED</name>
<evidence type="ECO:0000313" key="2">
    <source>
        <dbReference type="EMBL" id="SNS12563.1"/>
    </source>
</evidence>
<keyword evidence="1" id="KW-0732">Signal</keyword>
<organism evidence="2 3">
    <name type="scientific">Pseudomonas segetis</name>
    <dbReference type="NCBI Taxonomy" id="298908"/>
    <lineage>
        <taxon>Bacteria</taxon>
        <taxon>Pseudomonadati</taxon>
        <taxon>Pseudomonadota</taxon>
        <taxon>Gammaproteobacteria</taxon>
        <taxon>Pseudomonadales</taxon>
        <taxon>Pseudomonadaceae</taxon>
        <taxon>Pseudomonas</taxon>
    </lineage>
</organism>
<dbReference type="PROSITE" id="PS51257">
    <property type="entry name" value="PROKAR_LIPOPROTEIN"/>
    <property type="match status" value="1"/>
</dbReference>
<gene>
    <name evidence="2" type="ORF">SAMN05216255_1392</name>
</gene>
<dbReference type="Proteomes" id="UP000242915">
    <property type="component" value="Unassembled WGS sequence"/>
</dbReference>
<keyword evidence="3" id="KW-1185">Reference proteome</keyword>
<accession>A0A239BZJ1</accession>
<proteinExistence type="predicted"/>
<dbReference type="RefSeq" id="WP_089359249.1">
    <property type="nucleotide sequence ID" value="NZ_FZOG01000002.1"/>
</dbReference>
<sequence>MKRSIALLLTVLTVVLSGCAAQPESREPAYTDAEVKQFALEVLSRSSLSMEDYEKIRKALLNPNHSMSNSIRDVKTAAEFSPDKG</sequence>
<evidence type="ECO:0000256" key="1">
    <source>
        <dbReference type="SAM" id="SignalP"/>
    </source>
</evidence>
<dbReference type="EMBL" id="FZOG01000002">
    <property type="protein sequence ID" value="SNS12563.1"/>
    <property type="molecule type" value="Genomic_DNA"/>
</dbReference>
<evidence type="ECO:0000313" key="3">
    <source>
        <dbReference type="Proteomes" id="UP000242915"/>
    </source>
</evidence>
<feature type="signal peptide" evidence="1">
    <location>
        <begin position="1"/>
        <end position="20"/>
    </location>
</feature>